<dbReference type="GO" id="GO:0030424">
    <property type="term" value="C:axon"/>
    <property type="evidence" value="ECO:0007669"/>
    <property type="project" value="TreeGrafter"/>
</dbReference>
<name>A0A814H3S0_9BILA</name>
<keyword evidence="3" id="KW-0175">Coiled coil</keyword>
<keyword evidence="2" id="KW-0597">Phosphoprotein</keyword>
<comment type="similarity">
    <text evidence="1">Belongs to the zygin family.</text>
</comment>
<evidence type="ECO:0000256" key="3">
    <source>
        <dbReference type="ARBA" id="ARBA00023054"/>
    </source>
</evidence>
<dbReference type="Pfam" id="PF07763">
    <property type="entry name" value="FEZ"/>
    <property type="match status" value="1"/>
</dbReference>
<dbReference type="PANTHER" id="PTHR12394:SF12">
    <property type="entry name" value="LD08195P"/>
    <property type="match status" value="1"/>
</dbReference>
<dbReference type="GO" id="GO:0005737">
    <property type="term" value="C:cytoplasm"/>
    <property type="evidence" value="ECO:0007669"/>
    <property type="project" value="TreeGrafter"/>
</dbReference>
<evidence type="ECO:0000256" key="4">
    <source>
        <dbReference type="SAM" id="MobiDB-lite"/>
    </source>
</evidence>
<proteinExistence type="inferred from homology"/>
<gene>
    <name evidence="5" type="ORF">IZO911_LOCUS17872</name>
</gene>
<evidence type="ECO:0000256" key="1">
    <source>
        <dbReference type="ARBA" id="ARBA00006788"/>
    </source>
</evidence>
<organism evidence="5 6">
    <name type="scientific">Adineta steineri</name>
    <dbReference type="NCBI Taxonomy" id="433720"/>
    <lineage>
        <taxon>Eukaryota</taxon>
        <taxon>Metazoa</taxon>
        <taxon>Spiralia</taxon>
        <taxon>Gnathifera</taxon>
        <taxon>Rotifera</taxon>
        <taxon>Eurotatoria</taxon>
        <taxon>Bdelloidea</taxon>
        <taxon>Adinetida</taxon>
        <taxon>Adinetidae</taxon>
        <taxon>Adineta</taxon>
    </lineage>
</organism>
<dbReference type="AlphaFoldDB" id="A0A814H3S0"/>
<dbReference type="EMBL" id="CAJNOE010000169">
    <property type="protein sequence ID" value="CAF1005331.1"/>
    <property type="molecule type" value="Genomic_DNA"/>
</dbReference>
<evidence type="ECO:0000313" key="5">
    <source>
        <dbReference type="EMBL" id="CAF1005331.1"/>
    </source>
</evidence>
<reference evidence="5" key="1">
    <citation type="submission" date="2021-02" db="EMBL/GenBank/DDBJ databases">
        <authorList>
            <person name="Nowell W R."/>
        </authorList>
    </citation>
    <scope>NUCLEOTIDE SEQUENCE</scope>
</reference>
<evidence type="ECO:0000256" key="2">
    <source>
        <dbReference type="ARBA" id="ARBA00022553"/>
    </source>
</evidence>
<comment type="caution">
    <text evidence="5">The sequence shown here is derived from an EMBL/GenBank/DDBJ whole genome shotgun (WGS) entry which is preliminary data.</text>
</comment>
<dbReference type="Proteomes" id="UP000663860">
    <property type="component" value="Unassembled WGS sequence"/>
</dbReference>
<sequence length="405" mass="46720">MSIGITEKRVLYDNPCAPIVKFSKTKSHSNDYEDFDEEDDMTDDQSSSSTINHDTQLNPTLGEHSFKSLSLEDLVKSFDNTINACFTDEQVIEIKEEEEPKIPQKDLVASSNTWLELIENLRTSLRNDLKLPNISQSCQTAMNCITQQTNNLKIDDDDITSIDDLNEDEEEELREQLDMQSVIISANHEPFLTAEQVISEIDFMLQDMTPDSGYCDDHSPSDMLDLRTKRVKYLSSNVNNEQFDMKTQTIYSLNEFYEELNTSIKELSSLLVEELAIREELEYEKETKNTFISLVLSIQNKRRHHQGEKRPKRRSILGNSNYVEPGTILLRRSQSVFDVFSTSWHDLFQKAQYLTTVIPYDREHSTYLSVDNLQSLNKILHAINEDSAQVPELLTKYILNVLCPC</sequence>
<dbReference type="PANTHER" id="PTHR12394">
    <property type="entry name" value="ZYGIN"/>
    <property type="match status" value="1"/>
</dbReference>
<feature type="region of interest" description="Disordered" evidence="4">
    <location>
        <begin position="28"/>
        <end position="59"/>
    </location>
</feature>
<protein>
    <recommendedName>
        <fullName evidence="7">Fasciculation and elongation protein zeta-2</fullName>
    </recommendedName>
</protein>
<evidence type="ECO:0000313" key="6">
    <source>
        <dbReference type="Proteomes" id="UP000663860"/>
    </source>
</evidence>
<accession>A0A814H3S0</accession>
<evidence type="ECO:0008006" key="7">
    <source>
        <dbReference type="Google" id="ProtNLM"/>
    </source>
</evidence>
<feature type="compositionally biased region" description="Acidic residues" evidence="4">
    <location>
        <begin position="32"/>
        <end position="43"/>
    </location>
</feature>
<feature type="compositionally biased region" description="Polar residues" evidence="4">
    <location>
        <begin position="50"/>
        <end position="59"/>
    </location>
</feature>
<dbReference type="InterPro" id="IPR011680">
    <property type="entry name" value="FEZ"/>
</dbReference>